<proteinExistence type="predicted"/>
<evidence type="ECO:0008006" key="17">
    <source>
        <dbReference type="Google" id="ProtNLM"/>
    </source>
</evidence>
<dbReference type="InterPro" id="IPR013083">
    <property type="entry name" value="Znf_RING/FYVE/PHD"/>
</dbReference>
<dbReference type="AlphaFoldDB" id="A0ABD3R745"/>
<dbReference type="InterPro" id="IPR002893">
    <property type="entry name" value="Znf_MYND"/>
</dbReference>
<dbReference type="SUPFAM" id="SSF144232">
    <property type="entry name" value="HIT/MYND zinc finger-like"/>
    <property type="match status" value="1"/>
</dbReference>
<sequence>MPIYLCRPGASSKEPWRHGVHVYERPFPIDGYLGGVGVGVGVSVGVGVGVEIDDGRTSVVEGGMQRRRDPPRGGVGVGVMGLRATGKRNGRGTALPAAMVRRTLLPVGGPSLDDAPEQVVVALCRRPTTTTRNNNTITNAGVDPGVNHSPSPSPGGGGWSEDEVISTLRRYLAELSDPRRDGVLIFCEHCPSSPRRHHRDHDDDDRHDWVARGLSRDGMFAASTLLWDAGGGDNREMAKTRLKEFLMPPSINERGDNILVVAAVTTTTTGADDDDDGVEGFIRGEMTKTTSAPNNIAMVINLDIHAAGMRRYVKRLNFTRGLAITLFFRGEGDDDDKYESDTEVGDDMVPAPSRESAGELVDVLRAYGQRVPRELLALAPPPPLMDPPAPRRRQSDDCSDSGGGGGEKDNDDGGLPPDICRPVAGGREGMDVPYVRSGPVRRIRHSEVVLVDQALRAYGRTWLRLRWPGDQGGFGGFVALSNVDHDDNDNEYSQGHDGVVIWVKKGEDDGEDSAVSHRGSTNKMPHPPRTTSASAAATQTALLCQETNVNYPTSDSMRLLPLYDDGLLKGGQGVGEDGMMIGETLLMGSLVEVDHGEPVFCRICREGLHDVDYGLEVATLPPSQQSGGSGLQVVGASRNVAVAATASDGPAAFAATSAASTIVDSATRGPGSSMSVTRPQQDETKSSSYTSQTSFSRHLANLPPIVVHHPTAENPLLAPCDCTGTMAFVHYLCIEQWRCRSRHPGARNGLNCETCGAEYTLPPPPSRPASRYDVANGGPGGLGLNNNVMADDDWLDAMPPHVLAALRRPHPAWQLGAAVVRRRWLRPIVPIIVSPIVALYCRARRTLKKRGVSRRRWACSLCRRRARWKCVRCLRSYYCSRQCQNVSWHIVHKHVCYKPVRFWCSVVVYTTLILVAVPKPLEKFPIYDAMVTLLPVNFITLGIIGGGIASTLKRFSGIDIRGRILEIIVVVLTLLLTGITSGLVRGYFGDPSQCWGVLASMLPHNDIEGSMLNGPFQLSILNTMLIDIPLTHMKLCHLKSDFIFSKLGFFSRRFLCVPTPNGNTDYSTVGCSPSIRSIDAEFYLKEGCSADMSLVVGIWLSALFVLLLSNIYRQLRGVRRNNIAVVQRGQRRPHQD</sequence>
<dbReference type="Pfam" id="PF12906">
    <property type="entry name" value="RINGv"/>
    <property type="match status" value="1"/>
</dbReference>
<keyword evidence="6" id="KW-0833">Ubl conjugation pathway</keyword>
<dbReference type="PROSITE" id="PS50865">
    <property type="entry name" value="ZF_MYND_2"/>
    <property type="match status" value="1"/>
</dbReference>
<feature type="compositionally biased region" description="Polar residues" evidence="11">
    <location>
        <begin position="670"/>
        <end position="679"/>
    </location>
</feature>
<organism evidence="15 16">
    <name type="scientific">Cyclostephanos tholiformis</name>
    <dbReference type="NCBI Taxonomy" id="382380"/>
    <lineage>
        <taxon>Eukaryota</taxon>
        <taxon>Sar</taxon>
        <taxon>Stramenopiles</taxon>
        <taxon>Ochrophyta</taxon>
        <taxon>Bacillariophyta</taxon>
        <taxon>Coscinodiscophyceae</taxon>
        <taxon>Thalassiosirophycidae</taxon>
        <taxon>Stephanodiscales</taxon>
        <taxon>Stephanodiscaceae</taxon>
        <taxon>Cyclostephanos</taxon>
    </lineage>
</organism>
<keyword evidence="8 12" id="KW-1133">Transmembrane helix</keyword>
<evidence type="ECO:0000259" key="14">
    <source>
        <dbReference type="PROSITE" id="PS51292"/>
    </source>
</evidence>
<evidence type="ECO:0000256" key="5">
    <source>
        <dbReference type="ARBA" id="ARBA00022771"/>
    </source>
</evidence>
<dbReference type="Gene3D" id="3.30.40.10">
    <property type="entry name" value="Zinc/RING finger domain, C3HC4 (zinc finger)"/>
    <property type="match status" value="1"/>
</dbReference>
<keyword evidence="4" id="KW-0479">Metal-binding</keyword>
<dbReference type="Gene3D" id="6.10.140.2220">
    <property type="match status" value="1"/>
</dbReference>
<feature type="domain" description="MYND-type" evidence="13">
    <location>
        <begin position="859"/>
        <end position="896"/>
    </location>
</feature>
<reference evidence="15 16" key="1">
    <citation type="submission" date="2024-10" db="EMBL/GenBank/DDBJ databases">
        <title>Updated reference genomes for cyclostephanoid diatoms.</title>
        <authorList>
            <person name="Roberts W.R."/>
            <person name="Alverson A.J."/>
        </authorList>
    </citation>
    <scope>NUCLEOTIDE SEQUENCE [LARGE SCALE GENOMIC DNA]</scope>
    <source>
        <strain evidence="15 16">AJA228-03</strain>
    </source>
</reference>
<gene>
    <name evidence="15" type="ORF">ACHAXA_000007</name>
</gene>
<dbReference type="GO" id="GO:0016020">
    <property type="term" value="C:membrane"/>
    <property type="evidence" value="ECO:0007669"/>
    <property type="project" value="UniProtKB-SubCell"/>
</dbReference>
<dbReference type="PANTHER" id="PTHR46065:SF3">
    <property type="entry name" value="FI20425P1"/>
    <property type="match status" value="1"/>
</dbReference>
<feature type="region of interest" description="Disordered" evidence="11">
    <location>
        <begin position="509"/>
        <end position="533"/>
    </location>
</feature>
<dbReference type="SUPFAM" id="SSF57850">
    <property type="entry name" value="RING/U-box"/>
    <property type="match status" value="1"/>
</dbReference>
<evidence type="ECO:0000256" key="12">
    <source>
        <dbReference type="SAM" id="Phobius"/>
    </source>
</evidence>
<feature type="region of interest" description="Disordered" evidence="11">
    <location>
        <begin position="333"/>
        <end position="356"/>
    </location>
</feature>
<keyword evidence="5 10" id="KW-0863">Zinc-finger</keyword>
<evidence type="ECO:0000256" key="4">
    <source>
        <dbReference type="ARBA" id="ARBA00022723"/>
    </source>
</evidence>
<keyword evidence="7" id="KW-0862">Zinc</keyword>
<feature type="region of interest" description="Disordered" evidence="11">
    <location>
        <begin position="375"/>
        <end position="427"/>
    </location>
</feature>
<dbReference type="InterPro" id="IPR011016">
    <property type="entry name" value="Znf_RING-CH"/>
</dbReference>
<dbReference type="GO" id="GO:0008270">
    <property type="term" value="F:zinc ion binding"/>
    <property type="evidence" value="ECO:0007669"/>
    <property type="project" value="UniProtKB-KW"/>
</dbReference>
<dbReference type="Proteomes" id="UP001530377">
    <property type="component" value="Unassembled WGS sequence"/>
</dbReference>
<dbReference type="EMBL" id="JALLPB020000467">
    <property type="protein sequence ID" value="KAL3808824.1"/>
    <property type="molecule type" value="Genomic_DNA"/>
</dbReference>
<feature type="region of interest" description="Disordered" evidence="11">
    <location>
        <begin position="665"/>
        <end position="693"/>
    </location>
</feature>
<accession>A0ABD3R745</accession>
<comment type="subcellular location">
    <subcellularLocation>
        <location evidence="1">Membrane</location>
        <topology evidence="1">Multi-pass membrane protein</topology>
    </subcellularLocation>
</comment>
<comment type="caution">
    <text evidence="15">The sequence shown here is derived from an EMBL/GenBank/DDBJ whole genome shotgun (WGS) entry which is preliminary data.</text>
</comment>
<feature type="region of interest" description="Disordered" evidence="11">
    <location>
        <begin position="131"/>
        <end position="161"/>
    </location>
</feature>
<dbReference type="PROSITE" id="PS51292">
    <property type="entry name" value="ZF_RING_CH"/>
    <property type="match status" value="1"/>
</dbReference>
<keyword evidence="9 12" id="KW-0472">Membrane</keyword>
<evidence type="ECO:0000256" key="11">
    <source>
        <dbReference type="SAM" id="MobiDB-lite"/>
    </source>
</evidence>
<feature type="transmembrane region" description="Helical" evidence="12">
    <location>
        <begin position="929"/>
        <end position="952"/>
    </location>
</feature>
<keyword evidence="3 12" id="KW-0812">Transmembrane</keyword>
<feature type="transmembrane region" description="Helical" evidence="12">
    <location>
        <begin position="1092"/>
        <end position="1112"/>
    </location>
</feature>
<feature type="domain" description="RING-CH-type" evidence="14">
    <location>
        <begin position="685"/>
        <end position="762"/>
    </location>
</feature>
<evidence type="ECO:0000256" key="7">
    <source>
        <dbReference type="ARBA" id="ARBA00022833"/>
    </source>
</evidence>
<dbReference type="PANTHER" id="PTHR46065">
    <property type="entry name" value="E3 UBIQUITIN-PROTEIN LIGASE MARCH 2/3 FAMILY MEMBER"/>
    <property type="match status" value="1"/>
</dbReference>
<evidence type="ECO:0000256" key="1">
    <source>
        <dbReference type="ARBA" id="ARBA00004141"/>
    </source>
</evidence>
<name>A0ABD3R745_9STRA</name>
<feature type="compositionally biased region" description="Pro residues" evidence="11">
    <location>
        <begin position="379"/>
        <end position="388"/>
    </location>
</feature>
<evidence type="ECO:0000256" key="8">
    <source>
        <dbReference type="ARBA" id="ARBA00022989"/>
    </source>
</evidence>
<feature type="transmembrane region" description="Helical" evidence="12">
    <location>
        <begin position="824"/>
        <end position="841"/>
    </location>
</feature>
<feature type="region of interest" description="Disordered" evidence="11">
    <location>
        <begin position="62"/>
        <end position="91"/>
    </location>
</feature>
<feature type="transmembrane region" description="Helical" evidence="12">
    <location>
        <begin position="900"/>
        <end position="917"/>
    </location>
</feature>
<evidence type="ECO:0000256" key="2">
    <source>
        <dbReference type="ARBA" id="ARBA00022679"/>
    </source>
</evidence>
<feature type="transmembrane region" description="Helical" evidence="12">
    <location>
        <begin position="964"/>
        <end position="988"/>
    </location>
</feature>
<evidence type="ECO:0000313" key="15">
    <source>
        <dbReference type="EMBL" id="KAL3808824.1"/>
    </source>
</evidence>
<evidence type="ECO:0000313" key="16">
    <source>
        <dbReference type="Proteomes" id="UP001530377"/>
    </source>
</evidence>
<keyword evidence="16" id="KW-1185">Reference proteome</keyword>
<dbReference type="SMART" id="SM00744">
    <property type="entry name" value="RINGv"/>
    <property type="match status" value="1"/>
</dbReference>
<evidence type="ECO:0000256" key="9">
    <source>
        <dbReference type="ARBA" id="ARBA00023136"/>
    </source>
</evidence>
<evidence type="ECO:0000256" key="10">
    <source>
        <dbReference type="PROSITE-ProRule" id="PRU00134"/>
    </source>
</evidence>
<evidence type="ECO:0000256" key="6">
    <source>
        <dbReference type="ARBA" id="ARBA00022786"/>
    </source>
</evidence>
<dbReference type="GO" id="GO:0016740">
    <property type="term" value="F:transferase activity"/>
    <property type="evidence" value="ECO:0007669"/>
    <property type="project" value="UniProtKB-KW"/>
</dbReference>
<feature type="compositionally biased region" description="Acidic residues" evidence="11">
    <location>
        <begin position="333"/>
        <end position="346"/>
    </location>
</feature>
<keyword evidence="2" id="KW-0808">Transferase</keyword>
<evidence type="ECO:0000256" key="3">
    <source>
        <dbReference type="ARBA" id="ARBA00022692"/>
    </source>
</evidence>
<protein>
    <recommendedName>
        <fullName evidence="17">RING-CH-type domain-containing protein</fullName>
    </recommendedName>
</protein>
<evidence type="ECO:0000259" key="13">
    <source>
        <dbReference type="PROSITE" id="PS50865"/>
    </source>
</evidence>
<dbReference type="PROSITE" id="PS01360">
    <property type="entry name" value="ZF_MYND_1"/>
    <property type="match status" value="1"/>
</dbReference>